<dbReference type="InterPro" id="IPR001322">
    <property type="entry name" value="Lamin_tail_dom"/>
</dbReference>
<reference evidence="6 7" key="1">
    <citation type="submission" date="2019-08" db="EMBL/GenBank/DDBJ databases">
        <title>Formosa sediminis sp. nov., isolated from marine sediment.</title>
        <authorList>
            <person name="Cao W.R."/>
        </authorList>
    </citation>
    <scope>NUCLEOTIDE SEQUENCE [LARGE SCALE GENOMIC DNA]</scope>
    <source>
        <strain evidence="6 7">1494</strain>
    </source>
</reference>
<comment type="subcellular location">
    <subcellularLocation>
        <location evidence="1">Cell envelope</location>
    </subcellularLocation>
</comment>
<dbReference type="InterPro" id="IPR042229">
    <property type="entry name" value="Listeria/Bacterioides_rpt_sf"/>
</dbReference>
<dbReference type="SUPFAM" id="SSF49785">
    <property type="entry name" value="Galactose-binding domain-like"/>
    <property type="match status" value="1"/>
</dbReference>
<dbReference type="RefSeq" id="WP_148452300.1">
    <property type="nucleotide sequence ID" value="NZ_VSFC01000002.1"/>
</dbReference>
<dbReference type="InterPro" id="IPR014756">
    <property type="entry name" value="Ig_E-set"/>
</dbReference>
<feature type="chain" id="PRO_5022836243" evidence="4">
    <location>
        <begin position="22"/>
        <end position="1751"/>
    </location>
</feature>
<dbReference type="NCBIfam" id="TIGR04183">
    <property type="entry name" value="Por_Secre_tail"/>
    <property type="match status" value="1"/>
</dbReference>
<evidence type="ECO:0000256" key="2">
    <source>
        <dbReference type="ARBA" id="ARBA00022729"/>
    </source>
</evidence>
<organism evidence="6 7">
    <name type="scientific">Formosa maritima</name>
    <dbReference type="NCBI Taxonomy" id="2592046"/>
    <lineage>
        <taxon>Bacteria</taxon>
        <taxon>Pseudomonadati</taxon>
        <taxon>Bacteroidota</taxon>
        <taxon>Flavobacteriia</taxon>
        <taxon>Flavobacteriales</taxon>
        <taxon>Flavobacteriaceae</taxon>
        <taxon>Formosa</taxon>
    </lineage>
</organism>
<name>A0A5D0GME3_9FLAO</name>
<dbReference type="Gene3D" id="2.60.120.260">
    <property type="entry name" value="Galactose-binding domain-like"/>
    <property type="match status" value="2"/>
</dbReference>
<dbReference type="InterPro" id="IPR003305">
    <property type="entry name" value="CenC_carb-bd"/>
</dbReference>
<dbReference type="Gene3D" id="2.60.40.4270">
    <property type="entry name" value="Listeria-Bacteroides repeat domain"/>
    <property type="match status" value="2"/>
</dbReference>
<dbReference type="InterPro" id="IPR036415">
    <property type="entry name" value="Lamin_tail_dom_sf"/>
</dbReference>
<dbReference type="Proteomes" id="UP000324550">
    <property type="component" value="Unassembled WGS sequence"/>
</dbReference>
<keyword evidence="2 4" id="KW-0732">Signal</keyword>
<dbReference type="GO" id="GO:0030313">
    <property type="term" value="C:cell envelope"/>
    <property type="evidence" value="ECO:0007669"/>
    <property type="project" value="UniProtKB-SubCell"/>
</dbReference>
<dbReference type="InterPro" id="IPR036179">
    <property type="entry name" value="Ig-like_dom_sf"/>
</dbReference>
<dbReference type="OrthoDB" id="1652165at2"/>
<dbReference type="GO" id="GO:0016798">
    <property type="term" value="F:hydrolase activity, acting on glycosyl bonds"/>
    <property type="evidence" value="ECO:0007669"/>
    <property type="project" value="InterPro"/>
</dbReference>
<keyword evidence="3" id="KW-0378">Hydrolase</keyword>
<dbReference type="Pfam" id="PF09479">
    <property type="entry name" value="Flg_new"/>
    <property type="match status" value="2"/>
</dbReference>
<feature type="domain" description="LTD" evidence="5">
    <location>
        <begin position="879"/>
        <end position="1013"/>
    </location>
</feature>
<dbReference type="InterPro" id="IPR008979">
    <property type="entry name" value="Galactose-bd-like_sf"/>
</dbReference>
<feature type="signal peptide" evidence="4">
    <location>
        <begin position="1"/>
        <end position="21"/>
    </location>
</feature>
<gene>
    <name evidence="6" type="ORF">FVF61_00930</name>
</gene>
<comment type="caution">
    <text evidence="6">The sequence shown here is derived from an EMBL/GenBank/DDBJ whole genome shotgun (WGS) entry which is preliminary data.</text>
</comment>
<dbReference type="SUPFAM" id="SSF48726">
    <property type="entry name" value="Immunoglobulin"/>
    <property type="match status" value="1"/>
</dbReference>
<protein>
    <submittedName>
        <fullName evidence="6">T9SS type A sorting domain-containing protein</fullName>
    </submittedName>
</protein>
<dbReference type="InterPro" id="IPR026444">
    <property type="entry name" value="Secre_tail"/>
</dbReference>
<sequence>MIKKYSLALAAFLCFVLSGFGQIVNGDFETWSGSTPTGWTTIDSGITTSEETTIVHGGSSSASINVTTIDHGNTDLRQTVTLINGHVYTVSVWVRHTEGNMRARFFYNGGYGNYSTNSNTTSWQEITTTFTATSTSEEFGLRFYDQSGFDGAEIVYVDDYTITDNSVPAGPTVTYNGNGNTGGSVPIDTNNPYTSGDTVTVLGNIGSLTNTCSTFNNWNTATDGSGTGYSSGNTFTITASTTLYAQWISTANTVTFNNNGGTGTMSPQMDCIAANLTSNTFTNAGFTFNSWNTAANGSGTTYADGASYNFSTDITLYAQWDVYVGPCLATGFEDADSWSNQSGAASWTNTTPDGDYDSDGCYASTGSANSGSRKIGFNDVGDWLELPSTSNPMSLSFWARLSGGSGSQIKVQYDNAGTWTDVPITAQTVTGTSYAQYTFDLSSISSFSNVDMRLYMVTENNSIYLDDLEVYCGTPCTPPTDPSGTISSIDAPDFCETAELAFSGSAPTDIVYYWQTDANGIDTTYDAANTLDVTIDGDFYVRAYNTLTSCWSSGVVGPYTVTISNLPEITDQPDNINVANGGTATFSATITGAVSYQWQVSTNDGATWTNTGTNATTLTVLGVNISMHGYIYRIVATNSCGNTLSDEAVLFVHSGSPCVEEDFVGFPNTGWSNSGTIAETTGVHAGASEPCRVFGTNDAITTPQTDYPTILEFYQDASNSGDGNTATVDYRIGAGAWLPLHSFSVTEAGKTELVDLTDVSGVNLASQANVRFRFNSTFNSWYLDDVKVYCTPCTPPTITTTIDLSSGPIGTYVTISGSQLGTATVSINSITLTPISQNANEIIIQIPNNAVDGSIIIETNSLVCDTAFPFDVIDQELSCQTNITPPPTDLFIYELFDEDQNIDGSGGAWGNGGMITIFNGTLETKDLSEYRFYRSTDYTDTASFPYSLWHSPSGTLAPGEVYRIWIDGSNCTDYPTPYETALIGFNANDGVELRKNNGSGSYITIDQLHTANLVGYRYLRDLSATNKPVATYNAADWAFTDIYPSSPYCVGAGQAPNFESGTPSISLSVPTTTCSTFEITASATEGYTGIYGTDSYNLTFQWYYYDGINDVWNSISTGGDYTVVNSTTQSTLSIDHILSKTNFQFYCEVSEGSSCYTASEAIKIELNTSTWTSGAWDNGAPDEYTIAVIDGLYDTTLNGNIDACQLIINSGVNRTLNVTDSHYVRVVNNVVNNGTITVQTHGAFVQDGVGANAGTFTNNGTGTANVTKQTSNFFDDGYNYHYTYWSSPVVNADITAVFPNPRGNRRFYFETANYLDQHTDGTTNGVPDDIDDNGNDWQIATGSMEAGRGYAITATSPPGFPYNNTNLFTGDFNTGDITKSIVINGYFGDNDWNLIGNPYPSAIDFNLLFNFGSNNTIIDGAAFLWSQSAPPEDINPGNEVLNFNQNDYAVISAGSGNIAGGAIGTPPNDFIPSGQGFFVKGLSTNSITFNNDMRMRDGTSNDVFYRTNNDTETLGDQANRLWVNLTSDNGVFSQLLIAYVDGATNSKDSWSYDVPRNMSTGLYSTFYSLIENEDGKFAIQGKFPESLTLDEIISIGFNTTITVPTLYKFSIAQLEGEFMNENTIYLKDKLLNVIHDLSASDYTFTSEIGEFNERFEIVFRDSFLSINEEALSVTNLTIIELQNGEVQFKVPSQYEIKTVELIDLLGRTIYKLNGQSSIETYNLSNLSQATYVAKVTLANGQVLTKKVVKRK</sequence>
<dbReference type="Gene3D" id="2.60.40.10">
    <property type="entry name" value="Immunoglobulins"/>
    <property type="match status" value="2"/>
</dbReference>
<proteinExistence type="predicted"/>
<dbReference type="InterPro" id="IPR013378">
    <property type="entry name" value="InlB-like_B-rpt"/>
</dbReference>
<evidence type="ECO:0000313" key="7">
    <source>
        <dbReference type="Proteomes" id="UP000324550"/>
    </source>
</evidence>
<dbReference type="EMBL" id="VSFC01000002">
    <property type="protein sequence ID" value="TYA60215.1"/>
    <property type="molecule type" value="Genomic_DNA"/>
</dbReference>
<evidence type="ECO:0000256" key="1">
    <source>
        <dbReference type="ARBA" id="ARBA00004196"/>
    </source>
</evidence>
<evidence type="ECO:0000256" key="4">
    <source>
        <dbReference type="SAM" id="SignalP"/>
    </source>
</evidence>
<dbReference type="Pfam" id="PF02018">
    <property type="entry name" value="CBM_4_9"/>
    <property type="match status" value="1"/>
</dbReference>
<dbReference type="SUPFAM" id="SSF81296">
    <property type="entry name" value="E set domains"/>
    <property type="match status" value="1"/>
</dbReference>
<dbReference type="InterPro" id="IPR013783">
    <property type="entry name" value="Ig-like_fold"/>
</dbReference>
<keyword evidence="7" id="KW-1185">Reference proteome</keyword>
<evidence type="ECO:0000259" key="5">
    <source>
        <dbReference type="PROSITE" id="PS51841"/>
    </source>
</evidence>
<evidence type="ECO:0000256" key="3">
    <source>
        <dbReference type="ARBA" id="ARBA00022801"/>
    </source>
</evidence>
<evidence type="ECO:0000313" key="6">
    <source>
        <dbReference type="EMBL" id="TYA60215.1"/>
    </source>
</evidence>
<dbReference type="PROSITE" id="PS51841">
    <property type="entry name" value="LTD"/>
    <property type="match status" value="1"/>
</dbReference>
<accession>A0A5D0GME3</accession>
<dbReference type="SUPFAM" id="SSF74853">
    <property type="entry name" value="Lamin A/C globular tail domain"/>
    <property type="match status" value="1"/>
</dbReference>